<keyword evidence="1" id="KW-0175">Coiled coil</keyword>
<dbReference type="AlphaFoldDB" id="A0A0F9EX44"/>
<protein>
    <submittedName>
        <fullName evidence="2">Uncharacterized protein</fullName>
    </submittedName>
</protein>
<comment type="caution">
    <text evidence="2">The sequence shown here is derived from an EMBL/GenBank/DDBJ whole genome shotgun (WGS) entry which is preliminary data.</text>
</comment>
<gene>
    <name evidence="2" type="ORF">LCGC14_2314540</name>
</gene>
<name>A0A0F9EX44_9ZZZZ</name>
<evidence type="ECO:0000313" key="2">
    <source>
        <dbReference type="EMBL" id="KKL49535.1"/>
    </source>
</evidence>
<feature type="coiled-coil region" evidence="1">
    <location>
        <begin position="29"/>
        <end position="56"/>
    </location>
</feature>
<dbReference type="EMBL" id="LAZR01032925">
    <property type="protein sequence ID" value="KKL49535.1"/>
    <property type="molecule type" value="Genomic_DNA"/>
</dbReference>
<evidence type="ECO:0000256" key="1">
    <source>
        <dbReference type="SAM" id="Coils"/>
    </source>
</evidence>
<proteinExistence type="predicted"/>
<accession>A0A0F9EX44</accession>
<organism evidence="2">
    <name type="scientific">marine sediment metagenome</name>
    <dbReference type="NCBI Taxonomy" id="412755"/>
    <lineage>
        <taxon>unclassified sequences</taxon>
        <taxon>metagenomes</taxon>
        <taxon>ecological metagenomes</taxon>
    </lineage>
</organism>
<sequence>MFGKGDLQKQVEQSVTAAFERAIKNTKSALGMSDQIARLQEQIDDLTIAKKQIKFDQDQREREVEHKVGLERKRQEFEIEQTKREALVSIREENLDKDKARFAEQMTFHEERFTEEVGYLKSLVEQVLKRLPNISMEVGGKKDAE</sequence>
<reference evidence="2" key="1">
    <citation type="journal article" date="2015" name="Nature">
        <title>Complex archaea that bridge the gap between prokaryotes and eukaryotes.</title>
        <authorList>
            <person name="Spang A."/>
            <person name="Saw J.H."/>
            <person name="Jorgensen S.L."/>
            <person name="Zaremba-Niedzwiedzka K."/>
            <person name="Martijn J."/>
            <person name="Lind A.E."/>
            <person name="van Eijk R."/>
            <person name="Schleper C."/>
            <person name="Guy L."/>
            <person name="Ettema T.J."/>
        </authorList>
    </citation>
    <scope>NUCLEOTIDE SEQUENCE</scope>
</reference>